<feature type="transmembrane region" description="Helical" evidence="1">
    <location>
        <begin position="20"/>
        <end position="47"/>
    </location>
</feature>
<evidence type="ECO:0000256" key="1">
    <source>
        <dbReference type="SAM" id="Phobius"/>
    </source>
</evidence>
<name>A0A1I0QFX2_9RHOB</name>
<gene>
    <name evidence="2" type="ORF">SAMN04488515_1884</name>
</gene>
<dbReference type="Proteomes" id="UP000199167">
    <property type="component" value="Unassembled WGS sequence"/>
</dbReference>
<keyword evidence="1" id="KW-0812">Transmembrane</keyword>
<keyword evidence="1" id="KW-1133">Transmembrane helix</keyword>
<dbReference type="AlphaFoldDB" id="A0A1I0QFX2"/>
<evidence type="ECO:0000313" key="2">
    <source>
        <dbReference type="EMBL" id="SEW25860.1"/>
    </source>
</evidence>
<organism evidence="2 3">
    <name type="scientific">Cognatiyoonia koreensis</name>
    <dbReference type="NCBI Taxonomy" id="364200"/>
    <lineage>
        <taxon>Bacteria</taxon>
        <taxon>Pseudomonadati</taxon>
        <taxon>Pseudomonadota</taxon>
        <taxon>Alphaproteobacteria</taxon>
        <taxon>Rhodobacterales</taxon>
        <taxon>Paracoccaceae</taxon>
        <taxon>Cognatiyoonia</taxon>
    </lineage>
</organism>
<dbReference type="RefSeq" id="WP_089993135.1">
    <property type="nucleotide sequence ID" value="NZ_FOIZ01000001.1"/>
</dbReference>
<dbReference type="EMBL" id="FOIZ01000001">
    <property type="protein sequence ID" value="SEW25860.1"/>
    <property type="molecule type" value="Genomic_DNA"/>
</dbReference>
<keyword evidence="1" id="KW-0472">Membrane</keyword>
<proteinExistence type="predicted"/>
<reference evidence="2 3" key="1">
    <citation type="submission" date="2016-10" db="EMBL/GenBank/DDBJ databases">
        <authorList>
            <person name="de Groot N.N."/>
        </authorList>
    </citation>
    <scope>NUCLEOTIDE SEQUENCE [LARGE SCALE GENOMIC DNA]</scope>
    <source>
        <strain evidence="2 3">DSM 17925</strain>
    </source>
</reference>
<protein>
    <submittedName>
        <fullName evidence="2">Uncharacterized protein</fullName>
    </submittedName>
</protein>
<keyword evidence="3" id="KW-1185">Reference proteome</keyword>
<sequence>MQDNHPKAAENYTDAFLWSFGLLLFMVFFVMTAFVGIIWALITALTLNRGMTFWVRRRDR</sequence>
<evidence type="ECO:0000313" key="3">
    <source>
        <dbReference type="Proteomes" id="UP000199167"/>
    </source>
</evidence>
<accession>A0A1I0QFX2</accession>